<comment type="caution">
    <text evidence="1">The sequence shown here is derived from an EMBL/GenBank/DDBJ whole genome shotgun (WGS) entry which is preliminary data.</text>
</comment>
<gene>
    <name evidence="1" type="ORF">CH364_00010</name>
</gene>
<evidence type="ECO:0000313" key="1">
    <source>
        <dbReference type="EMBL" id="PJZ84708.1"/>
    </source>
</evidence>
<dbReference type="OrthoDB" id="9973155at2"/>
<dbReference type="RefSeq" id="WP_100741603.1">
    <property type="nucleotide sequence ID" value="NZ_NPDW01000001.1"/>
</dbReference>
<name>A0A2N0AK63_9LEPT</name>
<organism evidence="1 2">
    <name type="scientific">Leptospira harrisiae</name>
    <dbReference type="NCBI Taxonomy" id="2023189"/>
    <lineage>
        <taxon>Bacteria</taxon>
        <taxon>Pseudomonadati</taxon>
        <taxon>Spirochaetota</taxon>
        <taxon>Spirochaetia</taxon>
        <taxon>Leptospirales</taxon>
        <taxon>Leptospiraceae</taxon>
        <taxon>Leptospira</taxon>
    </lineage>
</organism>
<keyword evidence="2" id="KW-1185">Reference proteome</keyword>
<proteinExistence type="predicted"/>
<reference evidence="1 2" key="1">
    <citation type="submission" date="2017-07" db="EMBL/GenBank/DDBJ databases">
        <title>Leptospira spp. isolated from tropical soils.</title>
        <authorList>
            <person name="Thibeaux R."/>
            <person name="Iraola G."/>
            <person name="Ferres I."/>
            <person name="Bierque E."/>
            <person name="Girault D."/>
            <person name="Soupe-Gilbert M.-E."/>
            <person name="Picardeau M."/>
            <person name="Goarant C."/>
        </authorList>
    </citation>
    <scope>NUCLEOTIDE SEQUENCE [LARGE SCALE GENOMIC DNA]</scope>
    <source>
        <strain evidence="1 2">FH2-B-A1</strain>
    </source>
</reference>
<dbReference type="AlphaFoldDB" id="A0A2N0AK63"/>
<sequence length="192" mass="22402">MVSKIKFLTVSIFILIVANVYCKEKGKLELDSGQHDPKLNQLSKSDIITVKELLKNHLTSYNYLKPEETGNMDNYSSEDSLVRVYPDKGAIVYILTRYEISDSYTIGNYLDIEYFYEFYVDFDVKGEVNLTTNTVTFYKPTRIRYKYGVIQENDKWKIYLDGSGFIPVPDSIFIRYFNKIGRGDLVREIEVN</sequence>
<protein>
    <submittedName>
        <fullName evidence="1">Uncharacterized protein</fullName>
    </submittedName>
</protein>
<dbReference type="Proteomes" id="UP000232145">
    <property type="component" value="Unassembled WGS sequence"/>
</dbReference>
<accession>A0A2N0AK63</accession>
<evidence type="ECO:0000313" key="2">
    <source>
        <dbReference type="Proteomes" id="UP000232145"/>
    </source>
</evidence>
<dbReference type="EMBL" id="NPDX01000001">
    <property type="protein sequence ID" value="PJZ84708.1"/>
    <property type="molecule type" value="Genomic_DNA"/>
</dbReference>